<keyword evidence="3" id="KW-1185">Reference proteome</keyword>
<dbReference type="EMBL" id="JAAPAO010001457">
    <property type="protein sequence ID" value="KAF4649681.1"/>
    <property type="molecule type" value="Genomic_DNA"/>
</dbReference>
<feature type="region of interest" description="Disordered" evidence="1">
    <location>
        <begin position="54"/>
        <end position="128"/>
    </location>
</feature>
<feature type="non-terminal residue" evidence="2">
    <location>
        <position position="327"/>
    </location>
</feature>
<dbReference type="Proteomes" id="UP000591131">
    <property type="component" value="Unassembled WGS sequence"/>
</dbReference>
<name>A0A7J6KT08_PERCH</name>
<proteinExistence type="predicted"/>
<gene>
    <name evidence="2" type="ORF">FOL47_001814</name>
</gene>
<evidence type="ECO:0000313" key="3">
    <source>
        <dbReference type="Proteomes" id="UP000591131"/>
    </source>
</evidence>
<dbReference type="AlphaFoldDB" id="A0A7J6KT08"/>
<accession>A0A7J6KT08</accession>
<evidence type="ECO:0000313" key="2">
    <source>
        <dbReference type="EMBL" id="KAF4649681.1"/>
    </source>
</evidence>
<reference evidence="2 3" key="1">
    <citation type="submission" date="2020-04" db="EMBL/GenBank/DDBJ databases">
        <title>Perkinsus chesapeaki whole genome sequence.</title>
        <authorList>
            <person name="Bogema D.R."/>
        </authorList>
    </citation>
    <scope>NUCLEOTIDE SEQUENCE [LARGE SCALE GENOMIC DNA]</scope>
    <source>
        <strain evidence="2">ATCC PRA-425</strain>
    </source>
</reference>
<sequence length="327" mass="36286">MQNPSLEEKIDGLFVETQIKFYDLLDEKLNLTHPRPHPDHLMDLMRDCASMAIAGTNPRRDSGEEPSGATVTAEGMNEYLTDNTSKDDGSRVDYSSPDDRQHPQDETDASVDEPVEIPLQPDEPPADEAEFADQPFTVYEGSMFSVLSDYPKEKPHYRLVSSTLVELRAARKSCYLECHRSVSSRIDGQDPKKGSKSDWRLWLTFTCPLRRVKVKSSEKGDACRIFYDPSATIPPDVIDDWIVALSSRPCLSSGVLRKMATQKSIAGGYCALTTEFLTQKGLGNYEAVREAIRSIKSSKGCGLSVAAFTRSLLEMGCGEDRLKGEAS</sequence>
<protein>
    <submittedName>
        <fullName evidence="2">Uncharacterized protein</fullName>
    </submittedName>
</protein>
<feature type="compositionally biased region" description="Basic and acidic residues" evidence="1">
    <location>
        <begin position="84"/>
        <end position="105"/>
    </location>
</feature>
<comment type="caution">
    <text evidence="2">The sequence shown here is derived from an EMBL/GenBank/DDBJ whole genome shotgun (WGS) entry which is preliminary data.</text>
</comment>
<feature type="compositionally biased region" description="Acidic residues" evidence="1">
    <location>
        <begin position="106"/>
        <end position="115"/>
    </location>
</feature>
<organism evidence="2 3">
    <name type="scientific">Perkinsus chesapeaki</name>
    <name type="common">Clam parasite</name>
    <name type="synonym">Perkinsus andrewsi</name>
    <dbReference type="NCBI Taxonomy" id="330153"/>
    <lineage>
        <taxon>Eukaryota</taxon>
        <taxon>Sar</taxon>
        <taxon>Alveolata</taxon>
        <taxon>Perkinsozoa</taxon>
        <taxon>Perkinsea</taxon>
        <taxon>Perkinsida</taxon>
        <taxon>Perkinsidae</taxon>
        <taxon>Perkinsus</taxon>
    </lineage>
</organism>
<evidence type="ECO:0000256" key="1">
    <source>
        <dbReference type="SAM" id="MobiDB-lite"/>
    </source>
</evidence>